<evidence type="ECO:0000313" key="7">
    <source>
        <dbReference type="EMBL" id="CAA9564566.1"/>
    </source>
</evidence>
<keyword evidence="7" id="KW-0456">Lyase</keyword>
<evidence type="ECO:0000256" key="1">
    <source>
        <dbReference type="ARBA" id="ARBA00001966"/>
    </source>
</evidence>
<evidence type="ECO:0000256" key="4">
    <source>
        <dbReference type="ARBA" id="ARBA00023014"/>
    </source>
</evidence>
<keyword evidence="7" id="KW-0378">Hydrolase</keyword>
<dbReference type="InterPro" id="IPR011257">
    <property type="entry name" value="DNA_glycosylase"/>
</dbReference>
<comment type="cofactor">
    <cofactor evidence="1">
        <name>[4Fe-4S] cluster</name>
        <dbReference type="ChEBI" id="CHEBI:49883"/>
    </cofactor>
</comment>
<reference evidence="7" key="1">
    <citation type="submission" date="2020-02" db="EMBL/GenBank/DDBJ databases">
        <authorList>
            <person name="Meier V. D."/>
        </authorList>
    </citation>
    <scope>NUCLEOTIDE SEQUENCE</scope>
    <source>
        <strain evidence="7">AVDCRST_MAG88</strain>
    </source>
</reference>
<dbReference type="Gene3D" id="1.10.1670.10">
    <property type="entry name" value="Helix-hairpin-Helix base-excision DNA repair enzymes (C-terminal)"/>
    <property type="match status" value="1"/>
</dbReference>
<keyword evidence="3" id="KW-0408">Iron</keyword>
<dbReference type="GO" id="GO:0006284">
    <property type="term" value="P:base-excision repair"/>
    <property type="evidence" value="ECO:0007669"/>
    <property type="project" value="InterPro"/>
</dbReference>
<keyword evidence="4" id="KW-0411">Iron-sulfur</keyword>
<dbReference type="PIRSF" id="PIRSF001435">
    <property type="entry name" value="Nth"/>
    <property type="match status" value="1"/>
</dbReference>
<feature type="domain" description="HhH-GPD" evidence="6">
    <location>
        <begin position="60"/>
        <end position="217"/>
    </location>
</feature>
<evidence type="ECO:0000256" key="5">
    <source>
        <dbReference type="SAM" id="MobiDB-lite"/>
    </source>
</evidence>
<dbReference type="GO" id="GO:0046872">
    <property type="term" value="F:metal ion binding"/>
    <property type="evidence" value="ECO:0007669"/>
    <property type="project" value="UniProtKB-KW"/>
</dbReference>
<name>A0A6J4UZ52_9BACT</name>
<dbReference type="EMBL" id="CADCWM010000501">
    <property type="protein sequence ID" value="CAA9564566.1"/>
    <property type="molecule type" value="Genomic_DNA"/>
</dbReference>
<dbReference type="PANTHER" id="PTHR47203">
    <property type="match status" value="1"/>
</dbReference>
<dbReference type="InterPro" id="IPR023170">
    <property type="entry name" value="HhH_base_excis_C"/>
</dbReference>
<evidence type="ECO:0000259" key="6">
    <source>
        <dbReference type="SMART" id="SM00478"/>
    </source>
</evidence>
<dbReference type="GO" id="GO:0016787">
    <property type="term" value="F:hydrolase activity"/>
    <property type="evidence" value="ECO:0007669"/>
    <property type="project" value="UniProtKB-ARBA"/>
</dbReference>
<dbReference type="EC" id="4.2.99.18" evidence="7"/>
<proteinExistence type="predicted"/>
<dbReference type="SMART" id="SM00478">
    <property type="entry name" value="ENDO3c"/>
    <property type="match status" value="1"/>
</dbReference>
<dbReference type="SUPFAM" id="SSF48150">
    <property type="entry name" value="DNA-glycosylase"/>
    <property type="match status" value="1"/>
</dbReference>
<keyword evidence="2" id="KW-0479">Metal-binding</keyword>
<accession>A0A6J4UZ52</accession>
<dbReference type="GO" id="GO:0051539">
    <property type="term" value="F:4 iron, 4 sulfur cluster binding"/>
    <property type="evidence" value="ECO:0007669"/>
    <property type="project" value="InterPro"/>
</dbReference>
<organism evidence="7">
    <name type="scientific">uncultured Thermomicrobiales bacterium</name>
    <dbReference type="NCBI Taxonomy" id="1645740"/>
    <lineage>
        <taxon>Bacteria</taxon>
        <taxon>Pseudomonadati</taxon>
        <taxon>Thermomicrobiota</taxon>
        <taxon>Thermomicrobia</taxon>
        <taxon>Thermomicrobiales</taxon>
        <taxon>environmental samples</taxon>
    </lineage>
</organism>
<protein>
    <submittedName>
        <fullName evidence="7">Endonuclease III</fullName>
        <ecNumber evidence="7">4.2.99.18</ecNumber>
    </submittedName>
</protein>
<dbReference type="InterPro" id="IPR003265">
    <property type="entry name" value="HhH-GPD_domain"/>
</dbReference>
<keyword evidence="7" id="KW-0540">Nuclease</keyword>
<evidence type="ECO:0000256" key="2">
    <source>
        <dbReference type="ARBA" id="ARBA00022723"/>
    </source>
</evidence>
<dbReference type="Pfam" id="PF00730">
    <property type="entry name" value="HhH-GPD"/>
    <property type="match status" value="1"/>
</dbReference>
<dbReference type="SMART" id="SM00525">
    <property type="entry name" value="FES"/>
    <property type="match status" value="1"/>
</dbReference>
<dbReference type="GO" id="GO:0140078">
    <property type="term" value="F:class I DNA-(apurinic or apyrimidinic site) endonuclease activity"/>
    <property type="evidence" value="ECO:0007669"/>
    <property type="project" value="UniProtKB-EC"/>
</dbReference>
<dbReference type="CDD" id="cd00056">
    <property type="entry name" value="ENDO3c"/>
    <property type="match status" value="1"/>
</dbReference>
<dbReference type="Gene3D" id="1.10.340.30">
    <property type="entry name" value="Hypothetical protein, domain 2"/>
    <property type="match status" value="1"/>
</dbReference>
<evidence type="ECO:0000256" key="3">
    <source>
        <dbReference type="ARBA" id="ARBA00023004"/>
    </source>
</evidence>
<dbReference type="AlphaFoldDB" id="A0A6J4UZ52"/>
<dbReference type="PANTHER" id="PTHR47203:SF1">
    <property type="entry name" value="HYPOTHETICAL BASE EXCISION DNA REPAIR PROTEIN (EUROFUNG)"/>
    <property type="match status" value="1"/>
</dbReference>
<feature type="region of interest" description="Disordered" evidence="5">
    <location>
        <begin position="1"/>
        <end position="23"/>
    </location>
</feature>
<feature type="compositionally biased region" description="Polar residues" evidence="5">
    <location>
        <begin position="1"/>
        <end position="12"/>
    </location>
</feature>
<gene>
    <name evidence="7" type="ORF">AVDCRST_MAG88-1780</name>
</gene>
<dbReference type="InterPro" id="IPR003651">
    <property type="entry name" value="Endonuclease3_FeS-loop_motif"/>
</dbReference>
<keyword evidence="7" id="KW-0255">Endonuclease</keyword>
<sequence length="248" mass="26296">MTASAGGSTQACGTADGEARAEGDHGTKIGRVFALLEETYDAPRGQPGGDPLDGLVGTILSQHTSDVNSSRAHRSLRAAFPDWALVLAAPDEDVADAIRSGGLANLKARRIKEVLARVAAERDDFDLAFLADLPLDEARAWLQALPGVGPKTAACTLLFNLGRPALPVDTHVHRVTKRLGLIGPRVGAAAAHALLEAQLAPDQIYAFHVNMIAHGRRICRAPLPKCGVCPLSEVCDYYHDMLGVMRDA</sequence>